<dbReference type="OrthoDB" id="6731175at2"/>
<feature type="chain" id="PRO_5012304515" evidence="1">
    <location>
        <begin position="21"/>
        <end position="808"/>
    </location>
</feature>
<keyword evidence="1" id="KW-0732">Signal</keyword>
<proteinExistence type="predicted"/>
<keyword evidence="3" id="KW-1185">Reference proteome</keyword>
<reference evidence="2 3" key="1">
    <citation type="submission" date="2017-03" db="EMBL/GenBank/DDBJ databases">
        <authorList>
            <person name="Afonso C.L."/>
            <person name="Miller P.J."/>
            <person name="Scott M.A."/>
            <person name="Spackman E."/>
            <person name="Goraichik I."/>
            <person name="Dimitrov K.M."/>
            <person name="Suarez D.L."/>
            <person name="Swayne D.E."/>
        </authorList>
    </citation>
    <scope>NUCLEOTIDE SEQUENCE [LARGE SCALE GENOMIC DNA]</scope>
    <source>
        <strain evidence="2">SB41UT1</strain>
    </source>
</reference>
<dbReference type="EMBL" id="FWPT01000003">
    <property type="protein sequence ID" value="SMA43511.1"/>
    <property type="molecule type" value="Genomic_DNA"/>
</dbReference>
<organism evidence="2 3">
    <name type="scientific">Parendozoicomonas haliclonae</name>
    <dbReference type="NCBI Taxonomy" id="1960125"/>
    <lineage>
        <taxon>Bacteria</taxon>
        <taxon>Pseudomonadati</taxon>
        <taxon>Pseudomonadota</taxon>
        <taxon>Gammaproteobacteria</taxon>
        <taxon>Oceanospirillales</taxon>
        <taxon>Endozoicomonadaceae</taxon>
        <taxon>Parendozoicomonas</taxon>
    </lineage>
</organism>
<accession>A0A1X7AIK8</accession>
<feature type="signal peptide" evidence="1">
    <location>
        <begin position="1"/>
        <end position="20"/>
    </location>
</feature>
<gene>
    <name evidence="2" type="ORF">EHSB41UT_01611</name>
</gene>
<name>A0A1X7AIK8_9GAMM</name>
<dbReference type="Proteomes" id="UP000196573">
    <property type="component" value="Unassembled WGS sequence"/>
</dbReference>
<evidence type="ECO:0000313" key="3">
    <source>
        <dbReference type="Proteomes" id="UP000196573"/>
    </source>
</evidence>
<dbReference type="PROSITE" id="PS51257">
    <property type="entry name" value="PROKAR_LIPOPROTEIN"/>
    <property type="match status" value="1"/>
</dbReference>
<protein>
    <submittedName>
        <fullName evidence="2">Uncharacterized protein</fullName>
    </submittedName>
</protein>
<dbReference type="RefSeq" id="WP_133060441.1">
    <property type="nucleotide sequence ID" value="NZ_CBCSCN010000008.1"/>
</dbReference>
<evidence type="ECO:0000313" key="2">
    <source>
        <dbReference type="EMBL" id="SMA43511.1"/>
    </source>
</evidence>
<evidence type="ECO:0000256" key="1">
    <source>
        <dbReference type="SAM" id="SignalP"/>
    </source>
</evidence>
<sequence>MKKITIICLFSLIGCNSAQAALEILADDDLSAVNGRAGITLEIQQEALQNSNSSLNKQKQAVTIDELVWQSAGDGSKATFKNIGIGQAEGGPSTLTSKVRMDVSALEGLILDIEQSKRRLTVDGIYLGDNFDRSFGGLITDYQLDGTVKISAGSPGIKLRGKLGIKDSSIRYLDAYTSEEGERRSHDLLLQGITFSASTTDAPDSFANWRVAEDANGDFVSLDLNKINTSLTIQDIYNDPYDADLGEDRFSESYGALEARLEFDGSLVVRSGGVSPDSGINFNPTLATNCAGGLKGDCLTAASKDDNKNQIFWWDGGIDTGQKLGLANYFGKLTVPEGITLDLMKGAPGTQDYILVAYENLNLRFGVEDIFIGSSSKSLGEVFGQFTFNDTNTITGETNTSSIPYNSLKLYAGGAEGDSGITADLSWNMSDGNLRYADDVQDKGAYVWFAGLASYGTGTAAIDVVRRDSAYDINASPTSNLTSGIRLALTDLSGAWRLRGISVQTDADALPDYANLQGGTEFLYLLRLYQAFEFEDWDMNVFLDGGGFQGEGITMNVDSVITNSRGGLFLNYDPEEGSRCFNGCGIWSDGMDIQSSIRNATLDIEGGVTDFVFMDSDGTIERPEREALYFRSNVFGHKSISGIHLGSADSLTDANSFGQLALTEHQNMNVAISTGGDPERGDQGVTIFLSNELLPAGGSYIDYRGTLNNEGDDASLAKVNTLKWTPDKDNEEGYLELFGVSTPDGALTNTLNLDVAENSAGDQGFAINLLTEFNELRIDSINIGSQPLVNEAVIYNMRIQSNIVATPF</sequence>
<dbReference type="AlphaFoldDB" id="A0A1X7AIK8"/>